<protein>
    <recommendedName>
        <fullName evidence="2">Excalibur calcium-binding domain-containing protein</fullName>
    </recommendedName>
</protein>
<feature type="region of interest" description="Disordered" evidence="1">
    <location>
        <begin position="136"/>
        <end position="157"/>
    </location>
</feature>
<evidence type="ECO:0000313" key="3">
    <source>
        <dbReference type="EMBL" id="SVD08212.1"/>
    </source>
</evidence>
<reference evidence="3" key="1">
    <citation type="submission" date="2018-05" db="EMBL/GenBank/DDBJ databases">
        <authorList>
            <person name="Lanie J.A."/>
            <person name="Ng W.-L."/>
            <person name="Kazmierczak K.M."/>
            <person name="Andrzejewski T.M."/>
            <person name="Davidsen T.M."/>
            <person name="Wayne K.J."/>
            <person name="Tettelin H."/>
            <person name="Glass J.I."/>
            <person name="Rusch D."/>
            <person name="Podicherti R."/>
            <person name="Tsui H.-C.T."/>
            <person name="Winkler M.E."/>
        </authorList>
    </citation>
    <scope>NUCLEOTIDE SEQUENCE</scope>
</reference>
<sequence>VASSVSFGSVQPVAADGTDVTTGYPTDDVADVIWAAEHLNYGGPGGLQKAGVQVLRFLLVAIAGVTEDECDMDLGADLDPSGPHLYTSTWADDEVDALDWVADHYCLTPEQTQLLGGGVLAFLASLDAAVNGTTALRAEPPPVPTTEPPTTVVPNPGNTMNCSDFSTYVEAKAWFDVYFPYYGDVAGLDGDNDGEPCESLSGGPTPPTVPSVGAESLPPEFPKGLAVTTGVGRVTLAWAPAEGSRAGDTTYTIRYRQSFPA</sequence>
<dbReference type="SMART" id="SM00894">
    <property type="entry name" value="Excalibur"/>
    <property type="match status" value="1"/>
</dbReference>
<organism evidence="3">
    <name type="scientific">marine metagenome</name>
    <dbReference type="NCBI Taxonomy" id="408172"/>
    <lineage>
        <taxon>unclassified sequences</taxon>
        <taxon>metagenomes</taxon>
        <taxon>ecological metagenomes</taxon>
    </lineage>
</organism>
<evidence type="ECO:0000259" key="2">
    <source>
        <dbReference type="SMART" id="SM00894"/>
    </source>
</evidence>
<feature type="non-terminal residue" evidence="3">
    <location>
        <position position="1"/>
    </location>
</feature>
<feature type="region of interest" description="Disordered" evidence="1">
    <location>
        <begin position="190"/>
        <end position="215"/>
    </location>
</feature>
<dbReference type="InterPro" id="IPR008613">
    <property type="entry name" value="Excalibur_Ca-bd_domain"/>
</dbReference>
<name>A0A382SF61_9ZZZZ</name>
<accession>A0A382SF61</accession>
<dbReference type="Pfam" id="PF05901">
    <property type="entry name" value="Excalibur"/>
    <property type="match status" value="1"/>
</dbReference>
<proteinExistence type="predicted"/>
<feature type="non-terminal residue" evidence="3">
    <location>
        <position position="261"/>
    </location>
</feature>
<evidence type="ECO:0000256" key="1">
    <source>
        <dbReference type="SAM" id="MobiDB-lite"/>
    </source>
</evidence>
<feature type="domain" description="Excalibur calcium-binding" evidence="2">
    <location>
        <begin position="158"/>
        <end position="198"/>
    </location>
</feature>
<dbReference type="EMBL" id="UINC01128453">
    <property type="protein sequence ID" value="SVD08212.1"/>
    <property type="molecule type" value="Genomic_DNA"/>
</dbReference>
<gene>
    <name evidence="3" type="ORF">METZ01_LOCUS361066</name>
</gene>
<dbReference type="AlphaFoldDB" id="A0A382SF61"/>